<dbReference type="PANTHER" id="PTHR23200:SF35">
    <property type="entry name" value="METALLO-BETA-LACTAMASE DOMAIN-CONTAINING PROTEIN"/>
    <property type="match status" value="1"/>
</dbReference>
<dbReference type="PANTHER" id="PTHR23200">
    <property type="entry name" value="METALLO-BETA-LACTAMASE DOMAIN-CONTAINING PROTEIN 1"/>
    <property type="match status" value="1"/>
</dbReference>
<dbReference type="InterPro" id="IPR036866">
    <property type="entry name" value="RibonucZ/Hydroxyglut_hydro"/>
</dbReference>
<name>A0A914WFQ6_9BILA</name>
<dbReference type="Pfam" id="PF00753">
    <property type="entry name" value="Lactamase_B"/>
    <property type="match status" value="2"/>
</dbReference>
<dbReference type="Gene3D" id="3.60.15.10">
    <property type="entry name" value="Ribonuclease Z/Hydroxyacylglutathione hydrolase-like"/>
    <property type="match status" value="1"/>
</dbReference>
<accession>A0A914WFQ6</accession>
<dbReference type="WBParaSite" id="PSAMB.scaffold3781size16928.g22493.t1">
    <property type="protein sequence ID" value="PSAMB.scaffold3781size16928.g22493.t1"/>
    <property type="gene ID" value="PSAMB.scaffold3781size16928.g22493"/>
</dbReference>
<dbReference type="InterPro" id="IPR001279">
    <property type="entry name" value="Metallo-B-lactamas"/>
</dbReference>
<dbReference type="InterPro" id="IPR039344">
    <property type="entry name" value="MBLAC1"/>
</dbReference>
<evidence type="ECO:0000259" key="1">
    <source>
        <dbReference type="SMART" id="SM00849"/>
    </source>
</evidence>
<dbReference type="CDD" id="cd07711">
    <property type="entry name" value="MBLAC1-like_MBL-fold"/>
    <property type="match status" value="1"/>
</dbReference>
<dbReference type="SUPFAM" id="SSF56281">
    <property type="entry name" value="Metallo-hydrolase/oxidoreductase"/>
    <property type="match status" value="1"/>
</dbReference>
<dbReference type="AlphaFoldDB" id="A0A914WFQ6"/>
<feature type="domain" description="Metallo-beta-lactamase" evidence="1">
    <location>
        <begin position="32"/>
        <end position="194"/>
    </location>
</feature>
<dbReference type="SMART" id="SM00849">
    <property type="entry name" value="Lactamase_B"/>
    <property type="match status" value="1"/>
</dbReference>
<dbReference type="Proteomes" id="UP000887566">
    <property type="component" value="Unplaced"/>
</dbReference>
<evidence type="ECO:0000313" key="2">
    <source>
        <dbReference type="Proteomes" id="UP000887566"/>
    </source>
</evidence>
<proteinExistence type="predicted"/>
<evidence type="ECO:0000313" key="3">
    <source>
        <dbReference type="WBParaSite" id="PSAMB.scaffold3781size16928.g22493.t1"/>
    </source>
</evidence>
<keyword evidence="2" id="KW-1185">Reference proteome</keyword>
<organism evidence="2 3">
    <name type="scientific">Plectus sambesii</name>
    <dbReference type="NCBI Taxonomy" id="2011161"/>
    <lineage>
        <taxon>Eukaryota</taxon>
        <taxon>Metazoa</taxon>
        <taxon>Ecdysozoa</taxon>
        <taxon>Nematoda</taxon>
        <taxon>Chromadorea</taxon>
        <taxon>Plectida</taxon>
        <taxon>Plectina</taxon>
        <taxon>Plectoidea</taxon>
        <taxon>Plectidae</taxon>
        <taxon>Plectus</taxon>
    </lineage>
</organism>
<reference evidence="3" key="1">
    <citation type="submission" date="2022-11" db="UniProtKB">
        <authorList>
            <consortium name="WormBaseParasite"/>
        </authorList>
    </citation>
    <scope>IDENTIFICATION</scope>
</reference>
<sequence>MSGEEKSPAVSQLIVGYVREEETTEGGRCRASGSVSLIKSGPNNILVDCGDPWNDAELIYALQTEDCKPEDVTHLIVTHGHSDHCGNLALFKNAAIIMDEDLAVGGYYRKMENADWKIDESVEIQKTPGHTTHDLSVIVRNTNFGTVVIAGDIFESAEDLKDDSVWSANSVNVEEQRRSRRRILDVADYIIPGHGPGFRPKDHL</sequence>
<protein>
    <submittedName>
        <fullName evidence="3">Metallo-beta-lactamase domain-containing protein</fullName>
    </submittedName>
</protein>